<accession>A0ABV0GRJ9</accession>
<sequence>MFHFLLDSDKDNNTNEADPWIPVASSTLAEAVLTKAALTKAVLARAVHR</sequence>
<reference evidence="1 2" key="1">
    <citation type="journal article" date="2024" name="Appl. Microbiol. Biotechnol.">
        <title>Biosynthetic gene clusters with biotechnological applications in novel Antarctic isolates from Actinomycetota.</title>
        <authorList>
            <person name="Bruna P."/>
            <person name="Nunez-Montero K."/>
            <person name="Contreras M.J."/>
            <person name="Leal K."/>
            <person name="Garcia M."/>
            <person name="Abanto M."/>
            <person name="Barrientos L."/>
        </authorList>
    </citation>
    <scope>NUCLEOTIDE SEQUENCE [LARGE SCALE GENOMIC DNA]</scope>
    <source>
        <strain evidence="1 2">Se16.17</strain>
    </source>
</reference>
<evidence type="ECO:0000313" key="1">
    <source>
        <dbReference type="EMBL" id="MEO3941022.1"/>
    </source>
</evidence>
<dbReference type="EMBL" id="JBBMFV010000004">
    <property type="protein sequence ID" value="MEO3941022.1"/>
    <property type="molecule type" value="Genomic_DNA"/>
</dbReference>
<evidence type="ECO:0000313" key="2">
    <source>
        <dbReference type="Proteomes" id="UP001448614"/>
    </source>
</evidence>
<organism evidence="1 2">
    <name type="scientific">Paenarthrobacter nicotinovorans</name>
    <name type="common">Arthrobacter nicotinovorans</name>
    <dbReference type="NCBI Taxonomy" id="29320"/>
    <lineage>
        <taxon>Bacteria</taxon>
        <taxon>Bacillati</taxon>
        <taxon>Actinomycetota</taxon>
        <taxon>Actinomycetes</taxon>
        <taxon>Micrococcales</taxon>
        <taxon>Micrococcaceae</taxon>
        <taxon>Paenarthrobacter</taxon>
    </lineage>
</organism>
<proteinExistence type="predicted"/>
<keyword evidence="2" id="KW-1185">Reference proteome</keyword>
<gene>
    <name evidence="1" type="ORF">V3C41_08085</name>
</gene>
<name>A0ABV0GRJ9_PAENI</name>
<dbReference type="Proteomes" id="UP001448614">
    <property type="component" value="Unassembled WGS sequence"/>
</dbReference>
<protein>
    <submittedName>
        <fullName evidence="1">Uncharacterized protein</fullName>
    </submittedName>
</protein>
<dbReference type="RefSeq" id="WP_223944257.1">
    <property type="nucleotide sequence ID" value="NZ_JBBMFV010000004.1"/>
</dbReference>
<comment type="caution">
    <text evidence="1">The sequence shown here is derived from an EMBL/GenBank/DDBJ whole genome shotgun (WGS) entry which is preliminary data.</text>
</comment>